<dbReference type="SUPFAM" id="SSF82171">
    <property type="entry name" value="DPP6 N-terminal domain-like"/>
    <property type="match status" value="1"/>
</dbReference>
<protein>
    <submittedName>
        <fullName evidence="5">S9 family peptidase</fullName>
    </submittedName>
</protein>
<keyword evidence="2" id="KW-0720">Serine protease</keyword>
<evidence type="ECO:0000313" key="5">
    <source>
        <dbReference type="EMBL" id="MBT0995809.1"/>
    </source>
</evidence>
<dbReference type="PANTHER" id="PTHR42776:SF27">
    <property type="entry name" value="DIPEPTIDYL PEPTIDASE FAMILY MEMBER 6"/>
    <property type="match status" value="1"/>
</dbReference>
<feature type="compositionally biased region" description="Low complexity" evidence="3">
    <location>
        <begin position="663"/>
        <end position="688"/>
    </location>
</feature>
<feature type="region of interest" description="Disordered" evidence="3">
    <location>
        <begin position="663"/>
        <end position="695"/>
    </location>
</feature>
<gene>
    <name evidence="5" type="ORF">KIN34_16135</name>
</gene>
<dbReference type="InterPro" id="IPR011042">
    <property type="entry name" value="6-blade_b-propeller_TolB-like"/>
</dbReference>
<evidence type="ECO:0000313" key="6">
    <source>
        <dbReference type="Proteomes" id="UP000722125"/>
    </source>
</evidence>
<dbReference type="RefSeq" id="WP_214352981.1">
    <property type="nucleotide sequence ID" value="NZ_JAHBOH010000002.1"/>
</dbReference>
<keyword evidence="1" id="KW-0378">Hydrolase</keyword>
<dbReference type="Pfam" id="PF00326">
    <property type="entry name" value="Peptidase_S9"/>
    <property type="match status" value="1"/>
</dbReference>
<evidence type="ECO:0000259" key="4">
    <source>
        <dbReference type="Pfam" id="PF00326"/>
    </source>
</evidence>
<dbReference type="Gene3D" id="3.40.50.1820">
    <property type="entry name" value="alpha/beta hydrolase"/>
    <property type="match status" value="1"/>
</dbReference>
<keyword evidence="2" id="KW-0645">Protease</keyword>
<dbReference type="PANTHER" id="PTHR42776">
    <property type="entry name" value="SERINE PEPTIDASE S9 FAMILY MEMBER"/>
    <property type="match status" value="1"/>
</dbReference>
<reference evidence="5 6" key="1">
    <citation type="submission" date="2021-05" db="EMBL/GenBank/DDBJ databases">
        <title>Description of Cellulomonas sp. DKR-3 sp. nov.</title>
        <authorList>
            <person name="Dahal R.H."/>
            <person name="Chaudhary D.K."/>
        </authorList>
    </citation>
    <scope>NUCLEOTIDE SEQUENCE [LARGE SCALE GENOMIC DNA]</scope>
    <source>
        <strain evidence="5 6">DKR-3</strain>
    </source>
</reference>
<dbReference type="Gene3D" id="2.120.10.30">
    <property type="entry name" value="TolB, C-terminal domain"/>
    <property type="match status" value="1"/>
</dbReference>
<evidence type="ECO:0000256" key="2">
    <source>
        <dbReference type="ARBA" id="ARBA00022825"/>
    </source>
</evidence>
<dbReference type="InterPro" id="IPR011659">
    <property type="entry name" value="WD40"/>
</dbReference>
<dbReference type="SUPFAM" id="SSF53474">
    <property type="entry name" value="alpha/beta-Hydrolases"/>
    <property type="match status" value="1"/>
</dbReference>
<dbReference type="Proteomes" id="UP000722125">
    <property type="component" value="Unassembled WGS sequence"/>
</dbReference>
<dbReference type="InterPro" id="IPR029058">
    <property type="entry name" value="AB_hydrolase_fold"/>
</dbReference>
<organism evidence="5 6">
    <name type="scientific">Cellulomonas fulva</name>
    <dbReference type="NCBI Taxonomy" id="2835530"/>
    <lineage>
        <taxon>Bacteria</taxon>
        <taxon>Bacillati</taxon>
        <taxon>Actinomycetota</taxon>
        <taxon>Actinomycetes</taxon>
        <taxon>Micrococcales</taxon>
        <taxon>Cellulomonadaceae</taxon>
        <taxon>Cellulomonas</taxon>
    </lineage>
</organism>
<keyword evidence="6" id="KW-1185">Reference proteome</keyword>
<dbReference type="EMBL" id="JAHBOH010000002">
    <property type="protein sequence ID" value="MBT0995809.1"/>
    <property type="molecule type" value="Genomic_DNA"/>
</dbReference>
<feature type="domain" description="Peptidase S9 prolyl oligopeptidase catalytic" evidence="4">
    <location>
        <begin position="455"/>
        <end position="660"/>
    </location>
</feature>
<name>A0ABS5U348_9CELL</name>
<comment type="caution">
    <text evidence="5">The sequence shown here is derived from an EMBL/GenBank/DDBJ whole genome shotgun (WGS) entry which is preliminary data.</text>
</comment>
<evidence type="ECO:0000256" key="1">
    <source>
        <dbReference type="ARBA" id="ARBA00022801"/>
    </source>
</evidence>
<dbReference type="InterPro" id="IPR001375">
    <property type="entry name" value="Peptidase_S9_cat"/>
</dbReference>
<evidence type="ECO:0000256" key="3">
    <source>
        <dbReference type="SAM" id="MobiDB-lite"/>
    </source>
</evidence>
<accession>A0ABS5U348</accession>
<proteinExistence type="predicted"/>
<dbReference type="Pfam" id="PF07676">
    <property type="entry name" value="PD40"/>
    <property type="match status" value="2"/>
</dbReference>
<sequence>MNPDDIFLWRAPGAPAVLPDGTAAVVAVSRPDAPDDDYRGGLWWVPLDGGAPRVLTRGHADSAPDVSPDGRWVAFVRRASGGRPQVHLVEAAGGEPFAVTAEPAGASEPRFSPDGTRIAYLARVADEGRYVPGEDARAEAPRLVTTFRYREDGLGFSRDRHLRLFVVDLPAAPGAEPAAPEAGTPLTPPGLDVASPRWFPSGDAVAVVAARHAEREDDLRRDALRVAVPATGAPAPAEPVLPVPLTDADAGSTLAVDVALPSADGRRVWLLASDAGPTGRDFVASLTGLFVLDLDGPAPAGTPRRLTDADEVDLEGVLVEHQGGVLVAEQRAGAVVLAHVDGDGTARTVLDGEVVVLGAGVGGGRVVVARATPDSAGDLVEVGDEPRVLTDLSADLRATGRLRTPRPLVAQAPDGYRVEGWLTTPDPERHAPGPYPTILMIHGGPFAQYTHALFDEVQVLAAAGYAVVHGNPRGSSGRGRAHGRAIRRAFGTVDTDDVLALLDQALADDRLDAARTGVMGGSYGGYLTAWLTTRTERFTAAVVERGFLDPVSFVGSSDIGWFFGLEYLGDAAVEPEVVAAQSPMAHVGAVRTPTLVIHSEEDWRCPVEQGQRWFVELKRRGVPSELLLFPGEGHELSRSGRPSHRLARFEHVLRWWRTHLPATTGDATTGDATTGDATTGDATTGTDAQGAVRHV</sequence>